<dbReference type="Pfam" id="PF03452">
    <property type="entry name" value="Anp1"/>
    <property type="match status" value="1"/>
</dbReference>
<evidence type="ECO:0000256" key="2">
    <source>
        <dbReference type="PROSITE-ProRule" id="PRU00221"/>
    </source>
</evidence>
<feature type="compositionally biased region" description="Polar residues" evidence="3">
    <location>
        <begin position="533"/>
        <end position="553"/>
    </location>
</feature>
<dbReference type="Gene3D" id="2.20.70.10">
    <property type="match status" value="2"/>
</dbReference>
<evidence type="ECO:0000256" key="4">
    <source>
        <dbReference type="SAM" id="Phobius"/>
    </source>
</evidence>
<dbReference type="Gene3D" id="2.130.10.10">
    <property type="entry name" value="YVTN repeat-like/Quinoprotein amine dehydrogenase"/>
    <property type="match status" value="1"/>
</dbReference>
<dbReference type="GO" id="GO:0005509">
    <property type="term" value="F:calcium ion binding"/>
    <property type="evidence" value="ECO:0007669"/>
    <property type="project" value="InterPro"/>
</dbReference>
<dbReference type="InterPro" id="IPR018247">
    <property type="entry name" value="EF_Hand_1_Ca_BS"/>
</dbReference>
<dbReference type="SUPFAM" id="SSF51045">
    <property type="entry name" value="WW domain"/>
    <property type="match status" value="1"/>
</dbReference>
<accession>A0AAD9G5W4</accession>
<organism evidence="7 8">
    <name type="scientific">Phytophthora citrophthora</name>
    <dbReference type="NCBI Taxonomy" id="4793"/>
    <lineage>
        <taxon>Eukaryota</taxon>
        <taxon>Sar</taxon>
        <taxon>Stramenopiles</taxon>
        <taxon>Oomycota</taxon>
        <taxon>Peronosporomycetes</taxon>
        <taxon>Peronosporales</taxon>
        <taxon>Peronosporaceae</taxon>
        <taxon>Phytophthora</taxon>
    </lineage>
</organism>
<evidence type="ECO:0000256" key="3">
    <source>
        <dbReference type="SAM" id="MobiDB-lite"/>
    </source>
</evidence>
<dbReference type="PANTHER" id="PTHR44499:SF1">
    <property type="entry name" value="JOUBERIN"/>
    <property type="match status" value="1"/>
</dbReference>
<keyword evidence="4" id="KW-0472">Membrane</keyword>
<proteinExistence type="predicted"/>
<protein>
    <submittedName>
        <fullName evidence="7">Jouberin</fullName>
    </submittedName>
</protein>
<keyword evidence="8" id="KW-1185">Reference proteome</keyword>
<dbReference type="PROSITE" id="PS50020">
    <property type="entry name" value="WW_DOMAIN_2"/>
    <property type="match status" value="2"/>
</dbReference>
<dbReference type="InterPro" id="IPR029044">
    <property type="entry name" value="Nucleotide-diphossugar_trans"/>
</dbReference>
<evidence type="ECO:0000256" key="1">
    <source>
        <dbReference type="ARBA" id="ARBA00022837"/>
    </source>
</evidence>
<keyword evidence="4" id="KW-1133">Transmembrane helix</keyword>
<reference evidence="7" key="1">
    <citation type="submission" date="2023-08" db="EMBL/GenBank/DDBJ databases">
        <title>Reference Genome Resource for the Citrus Pathogen Phytophthora citrophthora.</title>
        <authorList>
            <person name="Moller H."/>
            <person name="Coetzee B."/>
            <person name="Rose L.J."/>
            <person name="Van Niekerk J.M."/>
        </authorList>
    </citation>
    <scope>NUCLEOTIDE SEQUENCE</scope>
    <source>
        <strain evidence="7">STE-U-9442</strain>
    </source>
</reference>
<keyword evidence="1" id="KW-0106">Calcium</keyword>
<feature type="compositionally biased region" description="Basic and acidic residues" evidence="3">
    <location>
        <begin position="448"/>
        <end position="460"/>
    </location>
</feature>
<dbReference type="EMBL" id="JASMQC010000029">
    <property type="protein sequence ID" value="KAK1932430.1"/>
    <property type="molecule type" value="Genomic_DNA"/>
</dbReference>
<feature type="repeat" description="WD" evidence="2">
    <location>
        <begin position="964"/>
        <end position="978"/>
    </location>
</feature>
<feature type="compositionally biased region" description="Basic residues" evidence="3">
    <location>
        <begin position="461"/>
        <end position="484"/>
    </location>
</feature>
<keyword evidence="4" id="KW-0812">Transmembrane</keyword>
<dbReference type="InterPro" id="IPR015943">
    <property type="entry name" value="WD40/YVTN_repeat-like_dom_sf"/>
</dbReference>
<dbReference type="InterPro" id="IPR002048">
    <property type="entry name" value="EF_hand_dom"/>
</dbReference>
<dbReference type="InterPro" id="IPR011992">
    <property type="entry name" value="EF-hand-dom_pair"/>
</dbReference>
<dbReference type="PROSITE" id="PS50082">
    <property type="entry name" value="WD_REPEATS_2"/>
    <property type="match status" value="1"/>
</dbReference>
<dbReference type="GO" id="GO:0044458">
    <property type="term" value="P:motile cilium assembly"/>
    <property type="evidence" value="ECO:0007669"/>
    <property type="project" value="TreeGrafter"/>
</dbReference>
<dbReference type="PROSITE" id="PS00018">
    <property type="entry name" value="EF_HAND_1"/>
    <property type="match status" value="2"/>
</dbReference>
<dbReference type="Pfam" id="PF13499">
    <property type="entry name" value="EF-hand_7"/>
    <property type="match status" value="1"/>
</dbReference>
<sequence length="1763" mass="199583">MILHTREMAWTKPSRRGIFVALLVVVTFIYWARWFLTPTNSLFQVRKAQQELKKTPVISVLHPLTPELPPPNPLVQFSVKTIQVSNEYEQLFPQYGKNEPGQHYRIENPQLLNRPGSRDNDSVLIVCVFNDAKSWGRNRNMEDFFRLIGFFKYPQEKISITLLTSSMQEFIKAKQLFGVYIEQYPRLSIIFRNDFISNGLTRANRHNHSLQASRRRMLARYRNYALLSTMESWHQHVVWLDADVTVVPSRLLEKMVLSDRDILEPMCVRLMKDKWYKYDKNAWVGQRKVRTAEQSAEAFVPGPLNARSFHNLPDKIKEFVPLDSVGGTMLYVRAEIHRQGVVFPANYIIGSEWGREGYDGIETEGLCYSAHFLGFKRHSAFLSENALSVENSALCTRTAAVLQRYWRVTIPILICNPRRFDTEGRLQFSSAVSFPTFLIPTTMGKKALELDSPTERDSIMSRKKNPSPRAHNRPRKSLMRKHRRQSLEKETAGQPHSPQAESPLLKPEEDLIQQQEIHPPTKKNEKPARRQKLPSNSLRSKPADTGNNQNEQKAQPPARRSGLLSWRSRDSTTSIVEDAPPSSCQLSSSCFIGSLNGTMSEIHLPLLTKQTQARVTALIAAPIQRHLEVTIERSDELPYGAYSQPLVRVHFVDRCTGRALCPAQMTTEAKFYCGSGNNANCVSKFCLNIGVLQLILMFLCGLDAFEWHQPLRFPVDMPTFLHTRTVMLFEIVEVKPPSKGSRFRRGKRFESVSTHDEDDEYHRISKPTPEYRRIAWGYFHTITNKGTPTMNSFVLPDIPDEDEKKQAIVDVCGLRVRLFEYQVLTWMDNYQARIQWGWRKNHPTVPAVFLQYQKRSRVSAPSTLHVQLKAIKPPASPGHIVPETKVINSENVAGNSNQEVNEAIDGNNQEPPTEVPTSVPETVQSELFDLIAPCKRNALEPCLIPQRVLCSLPTGKKGCSAYRLLSASSDGTVQLWELPPKSSSPLESPQPSTSRSHLLPLIFQWHHFPCFVYCGIFLPTSNGGIILSGASDGCVRFRKESSVVNGLPEYGMLQVSSVAVHTICVEAKSGRVFCGDAKGEITVWKRTSGSALSDYERIKTIQTGQTSITSLQLHPRKAHLLVHTQPNGIFQYELRSYLLLNKSYAGVVCESLLVKSTFSPDGKLVISGSEDGVPRLFTSLRGQQLQHGVWGTRFFHDYPVLDVSWSPTAHMAALCSYGGNNPIVVLCSYRDDKDAAYIDDSGADISVKAVPNLQFAVDAFTGTNQQEAFIGDHALRLQKALERRHKRLQAMAALEVEASKDQATKYPSSPVQMPSESNLHESSHRYKYPEAARHLSRSQLEILTLASLFRGTGGRLADGGSRSTAWTTQTGWDKVLEVAAVLTNGGNPIPKSATMQSFFSTVLGVKWERNHVVALDLSENGLTGEFPAEVIRLRFLTSLKMRNNQYLRGTLPREIYSMPHLKYCYVDGTMIEKALPFNIAHSFQISQLKLESRRSTRTTKSTVTFCTGDERSGNTIHWMADMTETEMEMVLLTLKRLHEDTNGHKGRRQIKCTASNATGPERAAAAVKLQRIYRARIERTKFRTFLRSLVEMKVDPTTGSKYYVNARTGEATWEKPKFLGPDTESNGDIDNDNDNDNASNNALDERDAWKPYDDGYGNTYYWNSVTGDSTWEPPSFLSRIYEELRERYGSDKTDEERFDLFFNDIDRDGTGEIDQDEFARLCGDLGMALSAKQIQEVFRELDTSGDGQLDRPEIIAWLTRNFK</sequence>
<feature type="region of interest" description="Disordered" evidence="3">
    <location>
        <begin position="448"/>
        <end position="502"/>
    </location>
</feature>
<evidence type="ECO:0000259" key="5">
    <source>
        <dbReference type="PROSITE" id="PS50020"/>
    </source>
</evidence>
<dbReference type="InterPro" id="IPR052803">
    <property type="entry name" value="Cilium-Associated_Jouberin"/>
</dbReference>
<dbReference type="SMART" id="SM00320">
    <property type="entry name" value="WD40"/>
    <property type="match status" value="5"/>
</dbReference>
<dbReference type="Gene3D" id="1.10.238.10">
    <property type="entry name" value="EF-hand"/>
    <property type="match status" value="1"/>
</dbReference>
<dbReference type="Pfam" id="PF00397">
    <property type="entry name" value="WW"/>
    <property type="match status" value="1"/>
</dbReference>
<dbReference type="SUPFAM" id="SSF47473">
    <property type="entry name" value="EF-hand"/>
    <property type="match status" value="1"/>
</dbReference>
<gene>
    <name evidence="7" type="ORF">P3T76_012014</name>
</gene>
<dbReference type="SMART" id="SM00456">
    <property type="entry name" value="WW"/>
    <property type="match status" value="2"/>
</dbReference>
<dbReference type="Proteomes" id="UP001259832">
    <property type="component" value="Unassembled WGS sequence"/>
</dbReference>
<dbReference type="PROSITE" id="PS01159">
    <property type="entry name" value="WW_DOMAIN_1"/>
    <property type="match status" value="1"/>
</dbReference>
<dbReference type="SUPFAM" id="SSF52058">
    <property type="entry name" value="L domain-like"/>
    <property type="match status" value="1"/>
</dbReference>
<dbReference type="Pfam" id="PF00400">
    <property type="entry name" value="WD40"/>
    <property type="match status" value="1"/>
</dbReference>
<dbReference type="Gene3D" id="3.90.550.10">
    <property type="entry name" value="Spore Coat Polysaccharide Biosynthesis Protein SpsA, Chain A"/>
    <property type="match status" value="1"/>
</dbReference>
<keyword evidence="2" id="KW-0853">WD repeat</keyword>
<dbReference type="InterPro" id="IPR036020">
    <property type="entry name" value="WW_dom_sf"/>
</dbReference>
<feature type="domain" description="WW" evidence="5">
    <location>
        <begin position="1649"/>
        <end position="1676"/>
    </location>
</feature>
<dbReference type="Gene3D" id="3.80.10.10">
    <property type="entry name" value="Ribonuclease Inhibitor"/>
    <property type="match status" value="1"/>
</dbReference>
<feature type="domain" description="WW" evidence="5">
    <location>
        <begin position="1598"/>
        <end position="1618"/>
    </location>
</feature>
<feature type="region of interest" description="Disordered" evidence="3">
    <location>
        <begin position="517"/>
        <end position="584"/>
    </location>
</feature>
<comment type="caution">
    <text evidence="7">The sequence shown here is derived from an EMBL/GenBank/DDBJ whole genome shotgun (WGS) entry which is preliminary data.</text>
</comment>
<evidence type="ECO:0000313" key="7">
    <source>
        <dbReference type="EMBL" id="KAK1932430.1"/>
    </source>
</evidence>
<name>A0AAD9G5W4_9STRA</name>
<dbReference type="SUPFAM" id="SSF50978">
    <property type="entry name" value="WD40 repeat-like"/>
    <property type="match status" value="1"/>
</dbReference>
<dbReference type="InterPro" id="IPR001202">
    <property type="entry name" value="WW_dom"/>
</dbReference>
<feature type="region of interest" description="Disordered" evidence="3">
    <location>
        <begin position="1614"/>
        <end position="1648"/>
    </location>
</feature>
<feature type="domain" description="EF-hand" evidence="6">
    <location>
        <begin position="1729"/>
        <end position="1763"/>
    </location>
</feature>
<evidence type="ECO:0000313" key="8">
    <source>
        <dbReference type="Proteomes" id="UP001259832"/>
    </source>
</evidence>
<dbReference type="InterPro" id="IPR032675">
    <property type="entry name" value="LRR_dom_sf"/>
</dbReference>
<dbReference type="InterPro" id="IPR036322">
    <property type="entry name" value="WD40_repeat_dom_sf"/>
</dbReference>
<dbReference type="PROSITE" id="PS50096">
    <property type="entry name" value="IQ"/>
    <property type="match status" value="1"/>
</dbReference>
<dbReference type="SMART" id="SM00054">
    <property type="entry name" value="EFh"/>
    <property type="match status" value="2"/>
</dbReference>
<dbReference type="InterPro" id="IPR001680">
    <property type="entry name" value="WD40_rpt"/>
</dbReference>
<dbReference type="PANTHER" id="PTHR44499">
    <property type="entry name" value="JOUBERIN"/>
    <property type="match status" value="1"/>
</dbReference>
<feature type="domain" description="EF-hand" evidence="6">
    <location>
        <begin position="1693"/>
        <end position="1728"/>
    </location>
</feature>
<dbReference type="PROSITE" id="PS50222">
    <property type="entry name" value="EF_HAND_2"/>
    <property type="match status" value="2"/>
</dbReference>
<feature type="compositionally biased region" description="Acidic residues" evidence="3">
    <location>
        <begin position="1625"/>
        <end position="1635"/>
    </location>
</feature>
<feature type="transmembrane region" description="Helical" evidence="4">
    <location>
        <begin position="18"/>
        <end position="36"/>
    </location>
</feature>
<dbReference type="CDD" id="cd00201">
    <property type="entry name" value="WW"/>
    <property type="match status" value="2"/>
</dbReference>
<dbReference type="GO" id="GO:0036064">
    <property type="term" value="C:ciliary basal body"/>
    <property type="evidence" value="ECO:0007669"/>
    <property type="project" value="TreeGrafter"/>
</dbReference>
<evidence type="ECO:0000259" key="6">
    <source>
        <dbReference type="PROSITE" id="PS50222"/>
    </source>
</evidence>
<dbReference type="CDD" id="cd00051">
    <property type="entry name" value="EFh"/>
    <property type="match status" value="1"/>
</dbReference>